<feature type="transmembrane region" description="Helical" evidence="6">
    <location>
        <begin position="75"/>
        <end position="94"/>
    </location>
</feature>
<feature type="transmembrane region" description="Helical" evidence="6">
    <location>
        <begin position="364"/>
        <end position="383"/>
    </location>
</feature>
<sequence length="395" mass="41496">MRRWRYSDTVLTLCTLAFFVTMAGRLAISPLVPDIIGTFDISNAVIGLALTGMWLTYGLAQYPSGILAERYGERLVILVSIGGTAVVSVVIALAPAFVVFVLATLLLGGVAGLHYSVAITFLERTQDRVGTAIGVHNAGGTAAGLLTPVVIAWVTVRYGWRPALAAVAVVGIPVTLLFARRIRPVERSPSTAAIRERLSPEFVRRLLSSPSIGVTLYVAVLSELAWQGTASFLPTFLIEHRGQSTTTASALFSAYFVVQGFAQVGIGTVSDWVGHDNAIVGCMLAGAFGFWLIIAAPAFAAVAVGIGLVGVGMSFGPAVMQRILNELPDEEQNAGFGLVRTIYMIVASLGPAMMGLVADAFDLAISFGVLAALLLSVVAVYVFSASKSQGGVRIC</sequence>
<evidence type="ECO:0000256" key="6">
    <source>
        <dbReference type="SAM" id="Phobius"/>
    </source>
</evidence>
<dbReference type="RefSeq" id="WP_379706069.1">
    <property type="nucleotide sequence ID" value="NZ_JBHTAT010000001.1"/>
</dbReference>
<dbReference type="PANTHER" id="PTHR43124">
    <property type="entry name" value="PURINE EFFLUX PUMP PBUE"/>
    <property type="match status" value="1"/>
</dbReference>
<comment type="subcellular location">
    <subcellularLocation>
        <location evidence="1">Cell membrane</location>
        <topology evidence="1">Multi-pass membrane protein</topology>
    </subcellularLocation>
</comment>
<dbReference type="InterPro" id="IPR050189">
    <property type="entry name" value="MFS_Efflux_Transporters"/>
</dbReference>
<feature type="transmembrane region" description="Helical" evidence="6">
    <location>
        <begin position="246"/>
        <end position="266"/>
    </location>
</feature>
<dbReference type="InterPro" id="IPR020846">
    <property type="entry name" value="MFS_dom"/>
</dbReference>
<reference evidence="8 9" key="1">
    <citation type="journal article" date="2019" name="Int. J. Syst. Evol. Microbiol.">
        <title>The Global Catalogue of Microorganisms (GCM) 10K type strain sequencing project: providing services to taxonomists for standard genome sequencing and annotation.</title>
        <authorList>
            <consortium name="The Broad Institute Genomics Platform"/>
            <consortium name="The Broad Institute Genome Sequencing Center for Infectious Disease"/>
            <person name="Wu L."/>
            <person name="Ma J."/>
        </authorList>
    </citation>
    <scope>NUCLEOTIDE SEQUENCE [LARGE SCALE GENOMIC DNA]</scope>
    <source>
        <strain evidence="8 9">GX21</strain>
    </source>
</reference>
<proteinExistence type="predicted"/>
<dbReference type="Pfam" id="PF07690">
    <property type="entry name" value="MFS_1"/>
    <property type="match status" value="1"/>
</dbReference>
<dbReference type="Gene3D" id="1.20.1250.20">
    <property type="entry name" value="MFS general substrate transporter like domains"/>
    <property type="match status" value="2"/>
</dbReference>
<accession>A0ABD6A2G9</accession>
<dbReference type="GO" id="GO:0005886">
    <property type="term" value="C:plasma membrane"/>
    <property type="evidence" value="ECO:0007669"/>
    <property type="project" value="UniProtKB-SubCell"/>
</dbReference>
<keyword evidence="2" id="KW-1003">Cell membrane</keyword>
<feature type="transmembrane region" description="Helical" evidence="6">
    <location>
        <begin position="300"/>
        <end position="320"/>
    </location>
</feature>
<feature type="domain" description="Major facilitator superfamily (MFS) profile" evidence="7">
    <location>
        <begin position="10"/>
        <end position="389"/>
    </location>
</feature>
<dbReference type="GeneID" id="96955139"/>
<dbReference type="Proteomes" id="UP001596434">
    <property type="component" value="Unassembled WGS sequence"/>
</dbReference>
<keyword evidence="5 6" id="KW-0472">Membrane</keyword>
<feature type="transmembrane region" description="Helical" evidence="6">
    <location>
        <begin position="41"/>
        <end position="63"/>
    </location>
</feature>
<protein>
    <submittedName>
        <fullName evidence="8">MFS transporter</fullName>
    </submittedName>
</protein>
<keyword evidence="9" id="KW-1185">Reference proteome</keyword>
<feature type="transmembrane region" description="Helical" evidence="6">
    <location>
        <begin position="100"/>
        <end position="122"/>
    </location>
</feature>
<feature type="transmembrane region" description="Helical" evidence="6">
    <location>
        <begin position="341"/>
        <end position="358"/>
    </location>
</feature>
<evidence type="ECO:0000256" key="3">
    <source>
        <dbReference type="ARBA" id="ARBA00022692"/>
    </source>
</evidence>
<evidence type="ECO:0000256" key="1">
    <source>
        <dbReference type="ARBA" id="ARBA00004651"/>
    </source>
</evidence>
<dbReference type="PANTHER" id="PTHR43124:SF3">
    <property type="entry name" value="CHLORAMPHENICOL EFFLUX PUMP RV0191"/>
    <property type="match status" value="1"/>
</dbReference>
<dbReference type="PROSITE" id="PS50850">
    <property type="entry name" value="MFS"/>
    <property type="match status" value="1"/>
</dbReference>
<dbReference type="AlphaFoldDB" id="A0ABD6A2G9"/>
<evidence type="ECO:0000256" key="2">
    <source>
        <dbReference type="ARBA" id="ARBA00022475"/>
    </source>
</evidence>
<keyword evidence="3 6" id="KW-0812">Transmembrane</keyword>
<evidence type="ECO:0000259" key="7">
    <source>
        <dbReference type="PROSITE" id="PS50850"/>
    </source>
</evidence>
<dbReference type="EMBL" id="JBHTAT010000001">
    <property type="protein sequence ID" value="MFC7256745.1"/>
    <property type="molecule type" value="Genomic_DNA"/>
</dbReference>
<name>A0ABD6A2G9_9EURY</name>
<organism evidence="8 9">
    <name type="scientific">Haloplanus litoreus</name>
    <dbReference type="NCBI Taxonomy" id="767515"/>
    <lineage>
        <taxon>Archaea</taxon>
        <taxon>Methanobacteriati</taxon>
        <taxon>Methanobacteriota</taxon>
        <taxon>Stenosarchaea group</taxon>
        <taxon>Halobacteria</taxon>
        <taxon>Halobacteriales</taxon>
        <taxon>Haloferacaceae</taxon>
        <taxon>Haloplanus</taxon>
    </lineage>
</organism>
<dbReference type="SUPFAM" id="SSF103473">
    <property type="entry name" value="MFS general substrate transporter"/>
    <property type="match status" value="1"/>
</dbReference>
<evidence type="ECO:0000313" key="9">
    <source>
        <dbReference type="Proteomes" id="UP001596434"/>
    </source>
</evidence>
<feature type="transmembrane region" description="Helical" evidence="6">
    <location>
        <begin position="160"/>
        <end position="179"/>
    </location>
</feature>
<evidence type="ECO:0000256" key="4">
    <source>
        <dbReference type="ARBA" id="ARBA00022989"/>
    </source>
</evidence>
<gene>
    <name evidence="8" type="ORF">ACFQKE_15775</name>
</gene>
<dbReference type="InterPro" id="IPR011701">
    <property type="entry name" value="MFS"/>
</dbReference>
<keyword evidence="4 6" id="KW-1133">Transmembrane helix</keyword>
<comment type="caution">
    <text evidence="8">The sequence shown here is derived from an EMBL/GenBank/DDBJ whole genome shotgun (WGS) entry which is preliminary data.</text>
</comment>
<feature type="transmembrane region" description="Helical" evidence="6">
    <location>
        <begin position="134"/>
        <end position="154"/>
    </location>
</feature>
<dbReference type="InterPro" id="IPR036259">
    <property type="entry name" value="MFS_trans_sf"/>
</dbReference>
<evidence type="ECO:0000256" key="5">
    <source>
        <dbReference type="ARBA" id="ARBA00023136"/>
    </source>
</evidence>
<evidence type="ECO:0000313" key="8">
    <source>
        <dbReference type="EMBL" id="MFC7256745.1"/>
    </source>
</evidence>